<proteinExistence type="predicted"/>
<keyword evidence="3" id="KW-1185">Reference proteome</keyword>
<reference evidence="2" key="1">
    <citation type="submission" date="2021-01" db="EMBL/GenBank/DDBJ databases">
        <title>Paracoccus amoyensis sp. nov., isolated from the surface seawater along the coast of Xiamen Island, China.</title>
        <authorList>
            <person name="Lyu L."/>
        </authorList>
    </citation>
    <scope>NUCLEOTIDE SEQUENCE</scope>
    <source>
        <strain evidence="2">MJ17</strain>
    </source>
</reference>
<protein>
    <submittedName>
        <fullName evidence="2">Uncharacterized protein</fullName>
    </submittedName>
</protein>
<gene>
    <name evidence="2" type="ORF">JJJ17_04250</name>
</gene>
<name>A0A934VTV0_9RHOB</name>
<sequence>MAAVTAITRAPAPRAAARATAAQLDTTTAEQRAAAARPSEASETKLGTTIASLGNPSEGGFWIKTPLVKERGIGRIVNPANGKSAKVDLIPLEGSGTGSQVSLPALQLLGASLTSLPTIEVYRS</sequence>
<accession>A0A934VTV0</accession>
<feature type="region of interest" description="Disordered" evidence="1">
    <location>
        <begin position="1"/>
        <end position="52"/>
    </location>
</feature>
<dbReference type="EMBL" id="JAEPRQ010000001">
    <property type="protein sequence ID" value="MBK4215131.1"/>
    <property type="molecule type" value="Genomic_DNA"/>
</dbReference>
<evidence type="ECO:0000313" key="2">
    <source>
        <dbReference type="EMBL" id="MBK4215131.1"/>
    </source>
</evidence>
<evidence type="ECO:0000313" key="3">
    <source>
        <dbReference type="Proteomes" id="UP000640485"/>
    </source>
</evidence>
<comment type="caution">
    <text evidence="2">The sequence shown here is derived from an EMBL/GenBank/DDBJ whole genome shotgun (WGS) entry which is preliminary data.</text>
</comment>
<feature type="compositionally biased region" description="Low complexity" evidence="1">
    <location>
        <begin position="1"/>
        <end position="41"/>
    </location>
</feature>
<organism evidence="2 3">
    <name type="scientific">Paracoccus caeni</name>
    <dbReference type="NCBI Taxonomy" id="657651"/>
    <lineage>
        <taxon>Bacteria</taxon>
        <taxon>Pseudomonadati</taxon>
        <taxon>Pseudomonadota</taxon>
        <taxon>Alphaproteobacteria</taxon>
        <taxon>Rhodobacterales</taxon>
        <taxon>Paracoccaceae</taxon>
        <taxon>Paracoccus</taxon>
    </lineage>
</organism>
<evidence type="ECO:0000256" key="1">
    <source>
        <dbReference type="SAM" id="MobiDB-lite"/>
    </source>
</evidence>
<dbReference type="Proteomes" id="UP000640485">
    <property type="component" value="Unassembled WGS sequence"/>
</dbReference>
<dbReference type="AlphaFoldDB" id="A0A934VTV0"/>